<reference evidence="2 3" key="1">
    <citation type="journal article" date="2016" name="Mol. Biol. Evol.">
        <title>Comparative Genomics of Early-Diverging Mushroom-Forming Fungi Provides Insights into the Origins of Lignocellulose Decay Capabilities.</title>
        <authorList>
            <person name="Nagy L.G."/>
            <person name="Riley R."/>
            <person name="Tritt A."/>
            <person name="Adam C."/>
            <person name="Daum C."/>
            <person name="Floudas D."/>
            <person name="Sun H."/>
            <person name="Yadav J.S."/>
            <person name="Pangilinan J."/>
            <person name="Larsson K.H."/>
            <person name="Matsuura K."/>
            <person name="Barry K."/>
            <person name="Labutti K."/>
            <person name="Kuo R."/>
            <person name="Ohm R.A."/>
            <person name="Bhattacharya S.S."/>
            <person name="Shirouzu T."/>
            <person name="Yoshinaga Y."/>
            <person name="Martin F.M."/>
            <person name="Grigoriev I.V."/>
            <person name="Hibbett D.S."/>
        </authorList>
    </citation>
    <scope>NUCLEOTIDE SEQUENCE [LARGE SCALE GENOMIC DNA]</scope>
    <source>
        <strain evidence="2 3">CBS 109695</strain>
    </source>
</reference>
<feature type="region of interest" description="Disordered" evidence="1">
    <location>
        <begin position="80"/>
        <end position="104"/>
    </location>
</feature>
<feature type="region of interest" description="Disordered" evidence="1">
    <location>
        <begin position="1"/>
        <end position="31"/>
    </location>
</feature>
<evidence type="ECO:0000313" key="3">
    <source>
        <dbReference type="Proteomes" id="UP000076532"/>
    </source>
</evidence>
<accession>A0A166NJB7</accession>
<keyword evidence="3" id="KW-1185">Reference proteome</keyword>
<feature type="compositionally biased region" description="Low complexity" evidence="1">
    <location>
        <begin position="84"/>
        <end position="102"/>
    </location>
</feature>
<name>A0A166NJB7_9AGAM</name>
<dbReference type="EMBL" id="KV417523">
    <property type="protein sequence ID" value="KZP25067.1"/>
    <property type="molecule type" value="Genomic_DNA"/>
</dbReference>
<organism evidence="2 3">
    <name type="scientific">Athelia psychrophila</name>
    <dbReference type="NCBI Taxonomy" id="1759441"/>
    <lineage>
        <taxon>Eukaryota</taxon>
        <taxon>Fungi</taxon>
        <taxon>Dikarya</taxon>
        <taxon>Basidiomycota</taxon>
        <taxon>Agaricomycotina</taxon>
        <taxon>Agaricomycetes</taxon>
        <taxon>Agaricomycetidae</taxon>
        <taxon>Atheliales</taxon>
        <taxon>Atheliaceae</taxon>
        <taxon>Athelia</taxon>
    </lineage>
</organism>
<dbReference type="AlphaFoldDB" id="A0A166NJB7"/>
<feature type="compositionally biased region" description="Polar residues" evidence="1">
    <location>
        <begin position="19"/>
        <end position="31"/>
    </location>
</feature>
<protein>
    <submittedName>
        <fullName evidence="2">Uncharacterized protein</fullName>
    </submittedName>
</protein>
<proteinExistence type="predicted"/>
<sequence length="150" mass="16823">MKHTPSPPSHREYYRPLPLNTSINPHSGSASNSYPNYENIVRVNGMDVLLHALPPHDHDRLPSHLDPLLGRPHARRRCQHFRRPASTSSSSATSRLTSRSGTPRTVRCAGCLPSGYFGILGGRWRVSSRSAGRSSSPCLSRQRAYRRRRC</sequence>
<evidence type="ECO:0000256" key="1">
    <source>
        <dbReference type="SAM" id="MobiDB-lite"/>
    </source>
</evidence>
<dbReference type="Proteomes" id="UP000076532">
    <property type="component" value="Unassembled WGS sequence"/>
</dbReference>
<evidence type="ECO:0000313" key="2">
    <source>
        <dbReference type="EMBL" id="KZP25067.1"/>
    </source>
</evidence>
<gene>
    <name evidence="2" type="ORF">FIBSPDRAFT_403317</name>
</gene>